<dbReference type="EMBL" id="LHXN01000002">
    <property type="protein sequence ID" value="KXA93545.1"/>
    <property type="molecule type" value="Genomic_DNA"/>
</dbReference>
<name>A0A133UH87_9EURY</name>
<keyword evidence="2" id="KW-1185">Reference proteome</keyword>
<evidence type="ECO:0000313" key="2">
    <source>
        <dbReference type="Proteomes" id="UP000070373"/>
    </source>
</evidence>
<dbReference type="Proteomes" id="UP000070373">
    <property type="component" value="Unassembled WGS sequence"/>
</dbReference>
<dbReference type="Gene3D" id="3.30.870.10">
    <property type="entry name" value="Endonuclease Chain A"/>
    <property type="match status" value="2"/>
</dbReference>
<gene>
    <name evidence="1" type="ORF">AKJ64_00325</name>
</gene>
<organism evidence="1 2">
    <name type="scientific">candidate division MSBL1 archaeon SCGC-AAA259E17</name>
    <dbReference type="NCBI Taxonomy" id="1698263"/>
    <lineage>
        <taxon>Archaea</taxon>
        <taxon>Methanobacteriati</taxon>
        <taxon>Methanobacteriota</taxon>
        <taxon>candidate division MSBL1</taxon>
    </lineage>
</organism>
<protein>
    <submittedName>
        <fullName evidence="1">Uncharacterized protein</fullName>
    </submittedName>
</protein>
<accession>A0A133UH87</accession>
<evidence type="ECO:0000313" key="1">
    <source>
        <dbReference type="EMBL" id="KXA93545.1"/>
    </source>
</evidence>
<proteinExistence type="predicted"/>
<dbReference type="AlphaFoldDB" id="A0A133UH87"/>
<reference evidence="1 2" key="1">
    <citation type="journal article" date="2016" name="Sci. Rep.">
        <title>Metabolic traits of an uncultured archaeal lineage -MSBL1- from brine pools of the Red Sea.</title>
        <authorList>
            <person name="Mwirichia R."/>
            <person name="Alam I."/>
            <person name="Rashid M."/>
            <person name="Vinu M."/>
            <person name="Ba-Alawi W."/>
            <person name="Anthony Kamau A."/>
            <person name="Kamanda Ngugi D."/>
            <person name="Goker M."/>
            <person name="Klenk H.P."/>
            <person name="Bajic V."/>
            <person name="Stingl U."/>
        </authorList>
    </citation>
    <scope>NUCLEOTIDE SEQUENCE [LARGE SCALE GENOMIC DNA]</scope>
    <source>
        <strain evidence="1">SCGC-AAA259E17</strain>
    </source>
</reference>
<sequence length="974" mass="112815">MSESEKQSGIIDIGSKIEEDLQSGEYDNFLFVTYGVDPDYLDLFPEDGDVTICSTGEEIQKLKDRDLPRDVELKRLNSHAKIYLMWNKERIKCWLGSFNFTEKGLLESIEWAASFTSDLHGYLKTEDILEGNLSSSPTGNTVIDQILDLVSKELNNENPENAVNFFRNKTDRLSLIYSLEPNTLRRGIKKKLENAKGSIKVRYFTPFMNKTGVLKFCETFPNKISPKDIEFQIFTNKPEESSYDEGTFLTSDHIEELKNHFDGNFEFFKRKEKDGGTEVKGREIRDSFLHLKFFTISFENLKGEKETFSIFTSANLTQKAWQKNANRLEVGVLVNDQNTNEKIKEFADSFETCFSIPDPGELEELDEAMEKIKRGNKTKEVWFEDIVQNRLSVSEDQVKIDWASHLPELNKPRCKVYFKNIVSGHSFSNTIELEEEDHSYIGQFDELMQRENLAIDFIEFEAKTDFQPPEKRVKSESIEEFVEGGKDGFIIRMDKLSDRDWNQAVVNEEIYTIESQDNIEIQEEKVDSLALRKRKDNPRMIQAMKNVDMQPHLKEGFFQGISKGVDEFENFGSFIRIDLLSNEHLNPPFDTLEFRDEGDNLVEPVGFSSTESGISYFFKNNFEGETLTATLKLPYRKYFDEKSTQIEIPLSKKQVSLNKLEEVKSLEFSHKIENLELEEIGEDQDKFISKNTEIRIEPPDKLLEEFDPNRVKYILKENSLFYKKPEINELGENIEPKSPYSTISYRGALNIGEDLYLLLPENSFQVKESGIEDFSKSWKEISEKIPPPKDPKDLITWFAADLSNVRFGNIPGNIKEKLDLDIWKNGKKLKNTVFPIIKEGNVFCVPIFYEDIDSKLNLKFVFKFSGETPYLSNFARTIRKFQIELEPKIETIRGSRRTKKISLNVLEGRKNLSIPIECEKGAKRPTLEGIRPKSEILDTVLEKIASRHDLFEYSRSHIYSPIPKENLVLHLSSK</sequence>
<comment type="caution">
    <text evidence="1">The sequence shown here is derived from an EMBL/GenBank/DDBJ whole genome shotgun (WGS) entry which is preliminary data.</text>
</comment>